<name>A0A2S0VRJ7_9ALTE</name>
<keyword evidence="4" id="KW-0472">Membrane</keyword>
<dbReference type="OrthoDB" id="9802481at2"/>
<keyword evidence="1" id="KW-1003">Cell membrane</keyword>
<dbReference type="CDD" id="cd07398">
    <property type="entry name" value="MPP_YbbF-LpxH"/>
    <property type="match status" value="1"/>
</dbReference>
<evidence type="ECO:0000256" key="5">
    <source>
        <dbReference type="ARBA" id="ARBA00023211"/>
    </source>
</evidence>
<keyword evidence="3" id="KW-0479">Metal-binding</keyword>
<keyword evidence="8" id="KW-1185">Reference proteome</keyword>
<evidence type="ECO:0000256" key="4">
    <source>
        <dbReference type="ARBA" id="ARBA00023136"/>
    </source>
</evidence>
<dbReference type="Proteomes" id="UP000244441">
    <property type="component" value="Chromosome"/>
</dbReference>
<dbReference type="GO" id="GO:0009245">
    <property type="term" value="P:lipid A biosynthetic process"/>
    <property type="evidence" value="ECO:0007669"/>
    <property type="project" value="TreeGrafter"/>
</dbReference>
<dbReference type="InterPro" id="IPR029052">
    <property type="entry name" value="Metallo-depent_PP-like"/>
</dbReference>
<keyword evidence="2" id="KW-0997">Cell inner membrane</keyword>
<protein>
    <submittedName>
        <fullName evidence="7">UDP-2,3-diacylglucosamine hydrolase</fullName>
    </submittedName>
</protein>
<dbReference type="EMBL" id="CP026604">
    <property type="protein sequence ID" value="AWB66847.1"/>
    <property type="molecule type" value="Genomic_DNA"/>
</dbReference>
<evidence type="ECO:0000256" key="1">
    <source>
        <dbReference type="ARBA" id="ARBA00022475"/>
    </source>
</evidence>
<dbReference type="SUPFAM" id="SSF56300">
    <property type="entry name" value="Metallo-dependent phosphatases"/>
    <property type="match status" value="1"/>
</dbReference>
<evidence type="ECO:0000313" key="8">
    <source>
        <dbReference type="Proteomes" id="UP000244441"/>
    </source>
</evidence>
<evidence type="ECO:0000313" key="7">
    <source>
        <dbReference type="EMBL" id="AWB66847.1"/>
    </source>
</evidence>
<reference evidence="7 8" key="1">
    <citation type="submission" date="2018-01" db="EMBL/GenBank/DDBJ databases">
        <title>Genome sequence of a Cantenovulum-like bacteria.</title>
        <authorList>
            <person name="Tan W.R."/>
            <person name="Lau N.-S."/>
            <person name="Go F."/>
            <person name="Amirul A.-A.A."/>
        </authorList>
    </citation>
    <scope>NUCLEOTIDE SEQUENCE [LARGE SCALE GENOMIC DNA]</scope>
    <source>
        <strain evidence="7 8">CCB-QB4</strain>
    </source>
</reference>
<dbReference type="PANTHER" id="PTHR34990:SF2">
    <property type="entry name" value="BLL8164 PROTEIN"/>
    <property type="match status" value="1"/>
</dbReference>
<accession>A0A2S0VRJ7</accession>
<dbReference type="GO" id="GO:0008758">
    <property type="term" value="F:UDP-2,3-diacylglucosamine hydrolase activity"/>
    <property type="evidence" value="ECO:0007669"/>
    <property type="project" value="TreeGrafter"/>
</dbReference>
<proteinExistence type="predicted"/>
<dbReference type="AlphaFoldDB" id="A0A2S0VRJ7"/>
<dbReference type="Pfam" id="PF00149">
    <property type="entry name" value="Metallophos"/>
    <property type="match status" value="1"/>
</dbReference>
<evidence type="ECO:0000256" key="3">
    <source>
        <dbReference type="ARBA" id="ARBA00022723"/>
    </source>
</evidence>
<feature type="domain" description="Calcineurin-like phosphoesterase" evidence="6">
    <location>
        <begin position="12"/>
        <end position="209"/>
    </location>
</feature>
<organism evidence="7 8">
    <name type="scientific">Saccharobesus litoralis</name>
    <dbReference type="NCBI Taxonomy" id="2172099"/>
    <lineage>
        <taxon>Bacteria</taxon>
        <taxon>Pseudomonadati</taxon>
        <taxon>Pseudomonadota</taxon>
        <taxon>Gammaproteobacteria</taxon>
        <taxon>Alteromonadales</taxon>
        <taxon>Alteromonadaceae</taxon>
        <taxon>Saccharobesus</taxon>
    </lineage>
</organism>
<dbReference type="InterPro" id="IPR043461">
    <property type="entry name" value="LpxH-like"/>
</dbReference>
<dbReference type="KEGG" id="cate:C2869_10565"/>
<gene>
    <name evidence="7" type="ORF">C2869_10565</name>
</gene>
<sequence>MARVTKRFNAVWLSDIHLGCKDCKAEFLLDFLDKVEADVIYLAGDIVDFWALEKRFHWPDSHNQLAYKLIDIARSGTKVIYVPGNHDEKVRKYVGMTFSDVEIHREYIHETAEGKRLVISHGDDFDGEVCLGKFHEFVGDVMYDFLLYLNRWCYRIRSKFGFGYWSLAGYIKSHVKGANEAIERFKHAAVKYAKDKGVDGIVCGHIHQPDLEEIDGTLYCNDGDWLENCTVLVENHDGSLELLYWTEQVRSLSQYANKPVLIPSQRAA</sequence>
<keyword evidence="5" id="KW-0464">Manganese</keyword>
<dbReference type="GO" id="GO:0016020">
    <property type="term" value="C:membrane"/>
    <property type="evidence" value="ECO:0007669"/>
    <property type="project" value="GOC"/>
</dbReference>
<dbReference type="GO" id="GO:0046872">
    <property type="term" value="F:metal ion binding"/>
    <property type="evidence" value="ECO:0007669"/>
    <property type="project" value="UniProtKB-KW"/>
</dbReference>
<evidence type="ECO:0000256" key="2">
    <source>
        <dbReference type="ARBA" id="ARBA00022519"/>
    </source>
</evidence>
<dbReference type="InterPro" id="IPR004843">
    <property type="entry name" value="Calcineurin-like_PHP"/>
</dbReference>
<evidence type="ECO:0000259" key="6">
    <source>
        <dbReference type="Pfam" id="PF00149"/>
    </source>
</evidence>
<dbReference type="RefSeq" id="WP_108602903.1">
    <property type="nucleotide sequence ID" value="NZ_CP026604.1"/>
</dbReference>
<dbReference type="PANTHER" id="PTHR34990">
    <property type="entry name" value="UDP-2,3-DIACYLGLUCOSAMINE HYDROLASE-RELATED"/>
    <property type="match status" value="1"/>
</dbReference>
<keyword evidence="7" id="KW-0378">Hydrolase</keyword>
<dbReference type="Gene3D" id="3.60.21.10">
    <property type="match status" value="1"/>
</dbReference>